<dbReference type="EMBL" id="CAJPVJ010000368">
    <property type="protein sequence ID" value="CAG2162234.1"/>
    <property type="molecule type" value="Genomic_DNA"/>
</dbReference>
<protein>
    <submittedName>
        <fullName evidence="1">Uncharacterized protein</fullName>
    </submittedName>
</protein>
<gene>
    <name evidence="1" type="ORF">ONB1V03_LOCUS1833</name>
</gene>
<sequence length="254" mass="29216">MRTYALYLVDLEINSKWDHVLYNKRDANAEGPIEMTTTLSLVSDVMSEEIKCALNDQDIKSKVTNILGKFVPTLLRLRPIQRGNGFKVVLDNGKLTINKDFKIIGQPVCEETDDQTVKYTIVVLLEDLMGIYDWKIYNLFGNNFSENAIRKLEIQFEMTERRDGMIELVGIRVGKISGFKVDVNIPENIIGVKILKRLIQYFVSRISTLIVNRSMDSIKRNLHSIFLDSIKNKIQIHFNVVKEKLFSMNSSANH</sequence>
<proteinExistence type="predicted"/>
<dbReference type="EMBL" id="OC915193">
    <property type="protein sequence ID" value="CAD7639183.1"/>
    <property type="molecule type" value="Genomic_DNA"/>
</dbReference>
<reference evidence="1" key="1">
    <citation type="submission" date="2020-11" db="EMBL/GenBank/DDBJ databases">
        <authorList>
            <person name="Tran Van P."/>
        </authorList>
    </citation>
    <scope>NUCLEOTIDE SEQUENCE</scope>
</reference>
<evidence type="ECO:0000313" key="2">
    <source>
        <dbReference type="Proteomes" id="UP000728032"/>
    </source>
</evidence>
<dbReference type="AlphaFoldDB" id="A0A7R9QAW4"/>
<evidence type="ECO:0000313" key="1">
    <source>
        <dbReference type="EMBL" id="CAD7639183.1"/>
    </source>
</evidence>
<dbReference type="OrthoDB" id="10472954at2759"/>
<keyword evidence="2" id="KW-1185">Reference proteome</keyword>
<dbReference type="Proteomes" id="UP000728032">
    <property type="component" value="Unassembled WGS sequence"/>
</dbReference>
<organism evidence="1">
    <name type="scientific">Oppiella nova</name>
    <dbReference type="NCBI Taxonomy" id="334625"/>
    <lineage>
        <taxon>Eukaryota</taxon>
        <taxon>Metazoa</taxon>
        <taxon>Ecdysozoa</taxon>
        <taxon>Arthropoda</taxon>
        <taxon>Chelicerata</taxon>
        <taxon>Arachnida</taxon>
        <taxon>Acari</taxon>
        <taxon>Acariformes</taxon>
        <taxon>Sarcoptiformes</taxon>
        <taxon>Oribatida</taxon>
        <taxon>Brachypylina</taxon>
        <taxon>Oppioidea</taxon>
        <taxon>Oppiidae</taxon>
        <taxon>Oppiella</taxon>
    </lineage>
</organism>
<accession>A0A7R9QAW4</accession>
<name>A0A7R9QAW4_9ACAR</name>